<evidence type="ECO:0000313" key="18">
    <source>
        <dbReference type="EMBL" id="AEE13085.1"/>
    </source>
</evidence>
<dbReference type="Gene3D" id="3.30.230.10">
    <property type="match status" value="1"/>
</dbReference>
<evidence type="ECO:0000256" key="6">
    <source>
        <dbReference type="ARBA" id="ARBA00022825"/>
    </source>
</evidence>
<dbReference type="GO" id="GO:0004252">
    <property type="term" value="F:serine-type endopeptidase activity"/>
    <property type="evidence" value="ECO:0007669"/>
    <property type="project" value="UniProtKB-UniRule"/>
</dbReference>
<dbReference type="InterPro" id="IPR003593">
    <property type="entry name" value="AAA+_ATPase"/>
</dbReference>
<dbReference type="Gene3D" id="2.30.130.40">
    <property type="entry name" value="LON domain-like"/>
    <property type="match status" value="1"/>
</dbReference>
<dbReference type="Pfam" id="PF02190">
    <property type="entry name" value="LON_substr_bdg"/>
    <property type="match status" value="1"/>
</dbReference>
<reference evidence="19" key="1">
    <citation type="submission" date="2011-04" db="EMBL/GenBank/DDBJ databases">
        <title>The complete genome of Porphyromonas asaccharolytica DSM 20707.</title>
        <authorList>
            <person name="Lucas S."/>
            <person name="Han J."/>
            <person name="Lapidus A."/>
            <person name="Bruce D."/>
            <person name="Goodwin L."/>
            <person name="Pitluck S."/>
            <person name="Peters L."/>
            <person name="Kyrpides N."/>
            <person name="Mavromatis K."/>
            <person name="Ivanova N."/>
            <person name="Ovchinnikova G."/>
            <person name="Pagani I."/>
            <person name="Lu M."/>
            <person name="Detter J.C."/>
            <person name="Tapia R."/>
            <person name="Han C."/>
            <person name="Land M."/>
            <person name="Hauser L."/>
            <person name="Markowitz V."/>
            <person name="Cheng J.-F."/>
            <person name="Hugenholtz P."/>
            <person name="Woyke T."/>
            <person name="Wu D."/>
            <person name="Gronow S."/>
            <person name="Wellnitz S."/>
            <person name="Brambilla E."/>
            <person name="Klenk H.-P."/>
            <person name="Eisen J.A."/>
        </authorList>
    </citation>
    <scope>NUCLEOTIDE SEQUENCE [LARGE SCALE GENOMIC DNA]</scope>
    <source>
        <strain evidence="19">ATCC 25260 / DSM 20707 / VPI 4198</strain>
    </source>
</reference>
<dbReference type="Gene3D" id="1.20.5.5270">
    <property type="match status" value="1"/>
</dbReference>
<dbReference type="SUPFAM" id="SSF52540">
    <property type="entry name" value="P-loop containing nucleoside triphosphate hydrolases"/>
    <property type="match status" value="1"/>
</dbReference>
<accession>F4KLD7</accession>
<evidence type="ECO:0000256" key="7">
    <source>
        <dbReference type="ARBA" id="ARBA00022840"/>
    </source>
</evidence>
<dbReference type="PRINTS" id="PR00830">
    <property type="entry name" value="ENDOLAPTASE"/>
</dbReference>
<evidence type="ECO:0000256" key="10">
    <source>
        <dbReference type="HAMAP-Rule" id="MF_01973"/>
    </source>
</evidence>
<dbReference type="InterPro" id="IPR054594">
    <property type="entry name" value="Lon_lid"/>
</dbReference>
<dbReference type="GO" id="GO:0034605">
    <property type="term" value="P:cellular response to heat"/>
    <property type="evidence" value="ECO:0007669"/>
    <property type="project" value="UniProtKB-UniRule"/>
</dbReference>
<dbReference type="PROSITE" id="PS01046">
    <property type="entry name" value="LON_SER"/>
    <property type="match status" value="1"/>
</dbReference>
<dbReference type="Gene3D" id="1.20.58.1480">
    <property type="match status" value="1"/>
</dbReference>
<dbReference type="GO" id="GO:0043565">
    <property type="term" value="F:sequence-specific DNA binding"/>
    <property type="evidence" value="ECO:0007669"/>
    <property type="project" value="UniProtKB-UniRule"/>
</dbReference>
<evidence type="ECO:0000259" key="16">
    <source>
        <dbReference type="PROSITE" id="PS51786"/>
    </source>
</evidence>
<comment type="subcellular location">
    <subcellularLocation>
        <location evidence="1 10 11">Cytoplasm</location>
    </subcellularLocation>
</comment>
<evidence type="ECO:0000256" key="12">
    <source>
        <dbReference type="PIRSR" id="PIRSR001174-1"/>
    </source>
</evidence>
<dbReference type="Gene3D" id="1.10.8.60">
    <property type="match status" value="1"/>
</dbReference>
<evidence type="ECO:0000256" key="4">
    <source>
        <dbReference type="ARBA" id="ARBA00022741"/>
    </source>
</evidence>
<evidence type="ECO:0000256" key="9">
    <source>
        <dbReference type="ARBA" id="ARBA00050665"/>
    </source>
</evidence>
<dbReference type="eggNOG" id="COG0466">
    <property type="taxonomic scope" value="Bacteria"/>
</dbReference>
<dbReference type="Pfam" id="PF22667">
    <property type="entry name" value="Lon_lid"/>
    <property type="match status" value="1"/>
</dbReference>
<dbReference type="InterPro" id="IPR008269">
    <property type="entry name" value="Lon_proteolytic"/>
</dbReference>
<feature type="domain" description="Lon N-terminal" evidence="17">
    <location>
        <begin position="51"/>
        <end position="252"/>
    </location>
</feature>
<evidence type="ECO:0000256" key="2">
    <source>
        <dbReference type="ARBA" id="ARBA00022490"/>
    </source>
</evidence>
<dbReference type="InterPro" id="IPR027543">
    <property type="entry name" value="Lon_bac"/>
</dbReference>
<dbReference type="SMART" id="SM00464">
    <property type="entry name" value="LON"/>
    <property type="match status" value="1"/>
</dbReference>
<dbReference type="FunFam" id="3.40.50.300:FF:000021">
    <property type="entry name" value="Lon protease homolog"/>
    <property type="match status" value="1"/>
</dbReference>
<keyword evidence="5 10" id="KW-0378">Hydrolase</keyword>
<evidence type="ECO:0000256" key="3">
    <source>
        <dbReference type="ARBA" id="ARBA00022670"/>
    </source>
</evidence>
<dbReference type="OrthoDB" id="9803599at2"/>
<feature type="active site" evidence="10 12">
    <location>
        <position position="771"/>
    </location>
</feature>
<dbReference type="Pfam" id="PF00004">
    <property type="entry name" value="AAA"/>
    <property type="match status" value="1"/>
</dbReference>
<keyword evidence="6 10" id="KW-0720">Serine protease</keyword>
<dbReference type="GO" id="GO:0004176">
    <property type="term" value="F:ATP-dependent peptidase activity"/>
    <property type="evidence" value="ECO:0007669"/>
    <property type="project" value="UniProtKB-UniRule"/>
</dbReference>
<dbReference type="Proteomes" id="UP000006545">
    <property type="component" value="Chromosome"/>
</dbReference>
<dbReference type="EMBL" id="CP002689">
    <property type="protein sequence ID" value="AEE13085.1"/>
    <property type="molecule type" value="Genomic_DNA"/>
</dbReference>
<keyword evidence="8 10" id="KW-0346">Stress response</keyword>
<keyword evidence="2 10" id="KW-0963">Cytoplasm</keyword>
<dbReference type="SUPFAM" id="SSF54211">
    <property type="entry name" value="Ribosomal protein S5 domain 2-like"/>
    <property type="match status" value="1"/>
</dbReference>
<dbReference type="InterPro" id="IPR014721">
    <property type="entry name" value="Ribsml_uS5_D2-typ_fold_subgr"/>
</dbReference>
<dbReference type="PROSITE" id="PS51787">
    <property type="entry name" value="LON_N"/>
    <property type="match status" value="1"/>
</dbReference>
<dbReference type="InterPro" id="IPR003959">
    <property type="entry name" value="ATPase_AAA_core"/>
</dbReference>
<evidence type="ECO:0000256" key="15">
    <source>
        <dbReference type="RuleBase" id="RU000591"/>
    </source>
</evidence>
<dbReference type="PANTHER" id="PTHR10046">
    <property type="entry name" value="ATP DEPENDENT LON PROTEASE FAMILY MEMBER"/>
    <property type="match status" value="1"/>
</dbReference>
<dbReference type="HAMAP" id="MF_01973">
    <property type="entry name" value="lon_bact"/>
    <property type="match status" value="1"/>
</dbReference>
<evidence type="ECO:0000256" key="8">
    <source>
        <dbReference type="ARBA" id="ARBA00023016"/>
    </source>
</evidence>
<dbReference type="NCBIfam" id="TIGR00763">
    <property type="entry name" value="lon"/>
    <property type="match status" value="1"/>
</dbReference>
<dbReference type="HOGENOM" id="CLU_004109_4_3_10"/>
<comment type="function">
    <text evidence="10">ATP-dependent serine protease that mediates the selective degradation of mutant and abnormal proteins as well as certain short-lived regulatory proteins. Required for cellular homeostasis and for survival from DNA damage and developmental changes induced by stress. Degrades polypeptides processively to yield small peptide fragments that are 5 to 10 amino acids long. Binds to DNA in a double-stranded, site-specific manner.</text>
</comment>
<gene>
    <name evidence="10" type="primary">lon</name>
    <name evidence="18" type="ordered locus">Poras_1143</name>
</gene>
<dbReference type="InterPro" id="IPR008268">
    <property type="entry name" value="Peptidase_S16_AS"/>
</dbReference>
<dbReference type="InterPro" id="IPR027417">
    <property type="entry name" value="P-loop_NTPase"/>
</dbReference>
<proteinExistence type="evidence at transcript level"/>
<comment type="catalytic activity">
    <reaction evidence="9 10 11 14">
        <text>Hydrolysis of proteins in presence of ATP.</text>
        <dbReference type="EC" id="3.4.21.53"/>
    </reaction>
</comment>
<protein>
    <recommendedName>
        <fullName evidence="10 11">Lon protease</fullName>
        <ecNumber evidence="10 11">3.4.21.53</ecNumber>
    </recommendedName>
    <alternativeName>
        <fullName evidence="10">ATP-dependent protease La</fullName>
    </alternativeName>
</protein>
<dbReference type="InterPro" id="IPR003111">
    <property type="entry name" value="Lon_prtase_N"/>
</dbReference>
<dbReference type="PIRSF" id="PIRSF001174">
    <property type="entry name" value="Lon_proteas"/>
    <property type="match status" value="1"/>
</dbReference>
<feature type="active site" evidence="10 12">
    <location>
        <position position="728"/>
    </location>
</feature>
<comment type="induction">
    <text evidence="10">By heat shock.</text>
</comment>
<dbReference type="Pfam" id="PF05362">
    <property type="entry name" value="Lon_C"/>
    <property type="match status" value="1"/>
</dbReference>
<keyword evidence="7 10" id="KW-0067">ATP-binding</keyword>
<evidence type="ECO:0000256" key="14">
    <source>
        <dbReference type="PROSITE-ProRule" id="PRU01122"/>
    </source>
</evidence>
<feature type="domain" description="Lon proteolytic" evidence="16">
    <location>
        <begin position="640"/>
        <end position="822"/>
    </location>
</feature>
<dbReference type="PROSITE" id="PS51786">
    <property type="entry name" value="LON_PROTEOLYTIC"/>
    <property type="match status" value="1"/>
</dbReference>
<keyword evidence="3 10" id="KW-0645">Protease</keyword>
<dbReference type="AlphaFoldDB" id="F4KLD7"/>
<dbReference type="GO" id="GO:0006515">
    <property type="term" value="P:protein quality control for misfolded or incompletely synthesized proteins"/>
    <property type="evidence" value="ECO:0007669"/>
    <property type="project" value="UniProtKB-UniRule"/>
</dbReference>
<evidence type="ECO:0000259" key="17">
    <source>
        <dbReference type="PROSITE" id="PS51787"/>
    </source>
</evidence>
<name>F4KLD7_PORAD</name>
<dbReference type="InterPro" id="IPR015947">
    <property type="entry name" value="PUA-like_sf"/>
</dbReference>
<dbReference type="KEGG" id="pah:Poras_1143"/>
<evidence type="ECO:0000256" key="5">
    <source>
        <dbReference type="ARBA" id="ARBA00022801"/>
    </source>
</evidence>
<evidence type="ECO:0000313" key="19">
    <source>
        <dbReference type="Proteomes" id="UP000006545"/>
    </source>
</evidence>
<dbReference type="GO" id="GO:0005737">
    <property type="term" value="C:cytoplasm"/>
    <property type="evidence" value="ECO:0007669"/>
    <property type="project" value="UniProtKB-SubCell"/>
</dbReference>
<dbReference type="CDD" id="cd19500">
    <property type="entry name" value="RecA-like_Lon"/>
    <property type="match status" value="1"/>
</dbReference>
<keyword evidence="19" id="KW-1185">Reference proteome</keyword>
<sequence length="822" mass="92274">MKEDNYDFAETSLPNVGSGGMAIPLPSVIDEDELLDDEREALISPLLGNTYPVLPVFNTVIFPCVLQAVMLTDDKQIDAVNNAMSKGQYIVATTAISDDPDDPITPKSLSKQGVLCYVEDVIHPSPDNVVVILRGIIRVHTSTYTQTNPYLRCRVESPLPLPRSERDLTRDTELFVAFNKLRYELVELVKIRRMEGAEDFINTINAQNNLPFLINFTAAYLSLVPKAKLELLKISDTKHLVMELITYVRQTTELVQINEKIAKQTQSDMDEMQRKHFLEQQIRTIREELGEGDFADQTIEELREAATKKQWSEAVQKAFDRELGNLERIPTQAPEYSIQLQYLRLMIDLPWQEYSQDQFDLQHAEEILNRDHFGLERVKERILEHLAVIKLKNDLKSPILCLYGPPGVGKTSLGKSIAESLGRKYVRISLGGLHDEAEIRGHRRTYIGAMCGRIIDSIKKAGTSNPVFVLDEIDKISSDYKGDPAAALLEVLDPEQNVAFHDNYLDIDYDLSKVLFIATANTLSTISRPLLDRMELIQVSGYLLEEKVEIAHRHLVPKELEAHGLTSDQFDIDTAALTYLIEGYTRESGVRTLQKSLAALMRKQAKRVAMGQEYSVQITPEIIQQDLRTPPYTRDIWQDFGMPGIVTGLAWTEVGGEILFIESSTHRGKEGKVTLTGNLGDVMKESAVIALDYIKAHCEELEIPEDTFDKLEIHLHVPEGAIPKDGPSAGITMATSLVSTLTRRTVKPRIAMSGEITLTGRVLPVGGIKEKILAAKRAGVKTLILSKENEKDILDIKPIYIEGLTFSYVETIKEVLDLALND</sequence>
<evidence type="ECO:0000256" key="13">
    <source>
        <dbReference type="PIRSR" id="PIRSR001174-2"/>
    </source>
</evidence>
<keyword evidence="4 10" id="KW-0547">Nucleotide-binding</keyword>
<dbReference type="SUPFAM" id="SSF88697">
    <property type="entry name" value="PUA domain-like"/>
    <property type="match status" value="1"/>
</dbReference>
<evidence type="ECO:0000256" key="1">
    <source>
        <dbReference type="ARBA" id="ARBA00004496"/>
    </source>
</evidence>
<dbReference type="GO" id="GO:0005524">
    <property type="term" value="F:ATP binding"/>
    <property type="evidence" value="ECO:0007669"/>
    <property type="project" value="UniProtKB-UniRule"/>
</dbReference>
<dbReference type="SMART" id="SM00382">
    <property type="entry name" value="AAA"/>
    <property type="match status" value="1"/>
</dbReference>
<dbReference type="InterPro" id="IPR020568">
    <property type="entry name" value="Ribosomal_Su5_D2-typ_SF"/>
</dbReference>
<dbReference type="InterPro" id="IPR027065">
    <property type="entry name" value="Lon_Prtase"/>
</dbReference>
<dbReference type="GO" id="GO:0016887">
    <property type="term" value="F:ATP hydrolysis activity"/>
    <property type="evidence" value="ECO:0007669"/>
    <property type="project" value="UniProtKB-UniRule"/>
</dbReference>
<dbReference type="InterPro" id="IPR046336">
    <property type="entry name" value="Lon_prtase_N_sf"/>
</dbReference>
<dbReference type="STRING" id="879243.Poras_1143"/>
<evidence type="ECO:0000256" key="11">
    <source>
        <dbReference type="PIRNR" id="PIRNR001174"/>
    </source>
</evidence>
<dbReference type="Gene3D" id="3.40.50.300">
    <property type="entry name" value="P-loop containing nucleotide triphosphate hydrolases"/>
    <property type="match status" value="1"/>
</dbReference>
<dbReference type="EC" id="3.4.21.53" evidence="10 11"/>
<comment type="subunit">
    <text evidence="10 11">Homohexamer. Organized in a ring with a central cavity.</text>
</comment>
<comment type="similarity">
    <text evidence="10 11 14 15">Belongs to the peptidase S16 family.</text>
</comment>
<feature type="binding site" evidence="10 13">
    <location>
        <begin position="404"/>
        <end position="411"/>
    </location>
    <ligand>
        <name>ATP</name>
        <dbReference type="ChEBI" id="CHEBI:30616"/>
    </ligand>
</feature>
<dbReference type="RefSeq" id="WP_013760533.1">
    <property type="nucleotide sequence ID" value="NC_015501.1"/>
</dbReference>
<dbReference type="InterPro" id="IPR004815">
    <property type="entry name" value="Lon_bac/euk-typ"/>
</dbReference>
<organism evidence="18 19">
    <name type="scientific">Porphyromonas asaccharolytica (strain ATCC 25260 / DSM 20707 / BCRC 10618 / CCUG 7834 / JCM 6326 / LMG 13178 / VPI 4198 / B440)</name>
    <name type="common">Bacteroides asaccharolyticus</name>
    <dbReference type="NCBI Taxonomy" id="879243"/>
    <lineage>
        <taxon>Bacteria</taxon>
        <taxon>Pseudomonadati</taxon>
        <taxon>Bacteroidota</taxon>
        <taxon>Bacteroidia</taxon>
        <taxon>Bacteroidales</taxon>
        <taxon>Porphyromonadaceae</taxon>
        <taxon>Porphyromonas</taxon>
    </lineage>
</organism>